<protein>
    <submittedName>
        <fullName evidence="2">Uncharacterized protein</fullName>
    </submittedName>
</protein>
<dbReference type="InParanoid" id="M5E1A3"/>
<feature type="chain" id="PRO_5039382703" evidence="1">
    <location>
        <begin position="25"/>
        <end position="232"/>
    </location>
</feature>
<dbReference type="EMBL" id="CAUI01000021">
    <property type="protein sequence ID" value="CCU80070.1"/>
    <property type="molecule type" value="Genomic_DNA"/>
</dbReference>
<dbReference type="STRING" id="1293054.HSACCH_01826"/>
<name>M5E1A3_9FIRM</name>
<dbReference type="InterPro" id="IPR011250">
    <property type="entry name" value="OMP/PagP_B-barrel"/>
</dbReference>
<reference evidence="3" key="1">
    <citation type="journal article" date="2013" name="Genome Announc.">
        <title>Genome Sequence of Halanaerobium saccharolyticum subsp. saccharolyticum Strain DSM 6643T, a Halophilic Hydrogen-Producing Bacterium.</title>
        <authorList>
            <person name="Kivisto A."/>
            <person name="Larjo A."/>
            <person name="Ciranna A."/>
            <person name="Santala V."/>
            <person name="Roos C."/>
            <person name="Karp M."/>
        </authorList>
    </citation>
    <scope>NUCLEOTIDE SEQUENCE [LARGE SCALE GENOMIC DNA]</scope>
    <source>
        <strain evidence="3">DSM 6643</strain>
    </source>
</reference>
<feature type="signal peptide" evidence="1">
    <location>
        <begin position="1"/>
        <end position="24"/>
    </location>
</feature>
<dbReference type="OrthoDB" id="2111341at2"/>
<keyword evidence="3" id="KW-1185">Reference proteome</keyword>
<evidence type="ECO:0000313" key="2">
    <source>
        <dbReference type="EMBL" id="CCU80070.1"/>
    </source>
</evidence>
<comment type="caution">
    <text evidence="2">The sequence shown here is derived from an EMBL/GenBank/DDBJ whole genome shotgun (WGS) entry which is preliminary data.</text>
</comment>
<dbReference type="AlphaFoldDB" id="M5E1A3"/>
<proteinExistence type="predicted"/>
<gene>
    <name evidence="2" type="ORF">HSACCH_01826</name>
</gene>
<dbReference type="eggNOG" id="COG3637">
    <property type="taxonomic scope" value="Bacteria"/>
</dbReference>
<accession>M5E1A3</accession>
<keyword evidence="1" id="KW-0732">Signal</keyword>
<dbReference type="SUPFAM" id="SSF56925">
    <property type="entry name" value="OMPA-like"/>
    <property type="match status" value="1"/>
</dbReference>
<organism evidence="2 3">
    <name type="scientific">Halanaerobium saccharolyticum subsp. saccharolyticum DSM 6643</name>
    <dbReference type="NCBI Taxonomy" id="1293054"/>
    <lineage>
        <taxon>Bacteria</taxon>
        <taxon>Bacillati</taxon>
        <taxon>Bacillota</taxon>
        <taxon>Clostridia</taxon>
        <taxon>Halanaerobiales</taxon>
        <taxon>Halanaerobiaceae</taxon>
        <taxon>Halanaerobium</taxon>
    </lineage>
</organism>
<evidence type="ECO:0000256" key="1">
    <source>
        <dbReference type="SAM" id="SignalP"/>
    </source>
</evidence>
<dbReference type="Gene3D" id="2.40.160.20">
    <property type="match status" value="1"/>
</dbReference>
<dbReference type="Proteomes" id="UP000012063">
    <property type="component" value="Unassembled WGS sequence"/>
</dbReference>
<evidence type="ECO:0000313" key="3">
    <source>
        <dbReference type="Proteomes" id="UP000012063"/>
    </source>
</evidence>
<sequence>MKNKIIVLMMALMIVGLMAGSAAAADWEAIGGLQIVNVTLDTYNDTIDGFNTVAEGVDPDVDKFDNIDRVPLLYLGAKKKINDKWDLNIRYEYIFGEVEQSYTFGGTSYDNSIAVDLHGLTFLADYEINENWYATGGIGYHQGTKTTDLNGYVYDTAIPGLNPNTSVKPGENEYDLDNGVSLRAGVGYNRSFAENWDFNAQLDYLYIELDDEQQGNIYSKGFAYTAGLTYSF</sequence>
<dbReference type="RefSeq" id="WP_005489377.1">
    <property type="nucleotide sequence ID" value="NZ_CAUI01000021.1"/>
</dbReference>